<name>A0A369PNS2_9SPHI</name>
<dbReference type="Gene3D" id="3.40.50.720">
    <property type="entry name" value="NAD(P)-binding Rossmann-like Domain"/>
    <property type="match status" value="1"/>
</dbReference>
<evidence type="ECO:0000313" key="3">
    <source>
        <dbReference type="Proteomes" id="UP000253961"/>
    </source>
</evidence>
<dbReference type="InterPro" id="IPR001509">
    <property type="entry name" value="Epimerase_deHydtase"/>
</dbReference>
<reference evidence="2 3" key="1">
    <citation type="submission" date="2018-07" db="EMBL/GenBank/DDBJ databases">
        <title>Pedobacter sp. nov., isolated from soil.</title>
        <authorList>
            <person name="Zhou L.Y."/>
            <person name="Du Z.J."/>
        </authorList>
    </citation>
    <scope>NUCLEOTIDE SEQUENCE [LARGE SCALE GENOMIC DNA]</scope>
    <source>
        <strain evidence="2 3">JDX94</strain>
    </source>
</reference>
<evidence type="ECO:0000313" key="2">
    <source>
        <dbReference type="EMBL" id="RDC54251.1"/>
    </source>
</evidence>
<dbReference type="AlphaFoldDB" id="A0A369PNS2"/>
<proteinExistence type="predicted"/>
<dbReference type="RefSeq" id="WP_115404910.1">
    <property type="nucleotide sequence ID" value="NZ_QPKV01000015.1"/>
</dbReference>
<organism evidence="2 3">
    <name type="scientific">Pedobacter chinensis</name>
    <dbReference type="NCBI Taxonomy" id="2282421"/>
    <lineage>
        <taxon>Bacteria</taxon>
        <taxon>Pseudomonadati</taxon>
        <taxon>Bacteroidota</taxon>
        <taxon>Sphingobacteriia</taxon>
        <taxon>Sphingobacteriales</taxon>
        <taxon>Sphingobacteriaceae</taxon>
        <taxon>Pedobacter</taxon>
    </lineage>
</organism>
<keyword evidence="3" id="KW-1185">Reference proteome</keyword>
<gene>
    <name evidence="2" type="ORF">DU508_22455</name>
</gene>
<evidence type="ECO:0000259" key="1">
    <source>
        <dbReference type="Pfam" id="PF01370"/>
    </source>
</evidence>
<sequence length="312" mass="34898">MAGIRSTDQVFSTCLLTGGNGYLGKHIQQHLSACNFEISTLGRRTTNTYTVDLSTEVPIIDRAFEIIVHCAGKAHSFPRNQKQKQAFFDVNVTGTKNLLSALEAAPVLPRHFVFMSSVSVYGLNQGLGVSEEQPLQSQYPYGRSKIEAEKLIISWCEQHGVTYLILRLPLLAGNNPPGNLKMMIKGIKKGYYFNISKESIRKSIVMAEDVAKIIPKSLKTTGIFNLTDGYHPSFQELANLIAEQLNYPLPKSIPKWISKMLIFSAKKFGFISPINAYKFQKLTSSLTFDDSKAREILGWNPGKVLEKFKIKD</sequence>
<dbReference type="SUPFAM" id="SSF51735">
    <property type="entry name" value="NAD(P)-binding Rossmann-fold domains"/>
    <property type="match status" value="1"/>
</dbReference>
<dbReference type="Pfam" id="PF01370">
    <property type="entry name" value="Epimerase"/>
    <property type="match status" value="1"/>
</dbReference>
<protein>
    <submittedName>
        <fullName evidence="2">NAD-dependent epimerase/dehydratase family protein</fullName>
    </submittedName>
</protein>
<accession>A0A369PNS2</accession>
<dbReference type="Proteomes" id="UP000253961">
    <property type="component" value="Unassembled WGS sequence"/>
</dbReference>
<feature type="domain" description="NAD-dependent epimerase/dehydratase" evidence="1">
    <location>
        <begin position="15"/>
        <end position="216"/>
    </location>
</feature>
<comment type="caution">
    <text evidence="2">The sequence shown here is derived from an EMBL/GenBank/DDBJ whole genome shotgun (WGS) entry which is preliminary data.</text>
</comment>
<dbReference type="InterPro" id="IPR036291">
    <property type="entry name" value="NAD(P)-bd_dom_sf"/>
</dbReference>
<dbReference type="InterPro" id="IPR050177">
    <property type="entry name" value="Lipid_A_modif_metabolic_enz"/>
</dbReference>
<dbReference type="OrthoDB" id="329806at2"/>
<dbReference type="EMBL" id="QPKV01000015">
    <property type="protein sequence ID" value="RDC54251.1"/>
    <property type="molecule type" value="Genomic_DNA"/>
</dbReference>
<dbReference type="PANTHER" id="PTHR43245">
    <property type="entry name" value="BIFUNCTIONAL POLYMYXIN RESISTANCE PROTEIN ARNA"/>
    <property type="match status" value="1"/>
</dbReference>